<dbReference type="EMBL" id="JAZHXI010000016">
    <property type="protein sequence ID" value="KAL2062994.1"/>
    <property type="molecule type" value="Genomic_DNA"/>
</dbReference>
<organism evidence="2 3">
    <name type="scientific">Oculimacula yallundae</name>
    <dbReference type="NCBI Taxonomy" id="86028"/>
    <lineage>
        <taxon>Eukaryota</taxon>
        <taxon>Fungi</taxon>
        <taxon>Dikarya</taxon>
        <taxon>Ascomycota</taxon>
        <taxon>Pezizomycotina</taxon>
        <taxon>Leotiomycetes</taxon>
        <taxon>Helotiales</taxon>
        <taxon>Ploettnerulaceae</taxon>
        <taxon>Oculimacula</taxon>
    </lineage>
</organism>
<protein>
    <submittedName>
        <fullName evidence="2">Uncharacterized protein</fullName>
    </submittedName>
</protein>
<comment type="caution">
    <text evidence="2">The sequence shown here is derived from an EMBL/GenBank/DDBJ whole genome shotgun (WGS) entry which is preliminary data.</text>
</comment>
<keyword evidence="1" id="KW-0812">Transmembrane</keyword>
<sequence>MDNISDTSLPSSLLQPVHKDVPSPLKLVMASKALSNVQEHLATNITLNNYNTMLVVAILLFFLALAFVLATQHIPSLHPWTRCWQQTSLRITKQPPCDAETKILQDVKPYQFPALKVRTHSRVAMGLKRLDESNWLTLDSNYLPEHAIRLDLLSTARANVIECLPGSEAACHEVLHIVTSFLSTRFPQHFAIIPSPSGPKIINHLTDEVYPIGLSCPNPLEVAAKLSMEDFNILLKHPETGEYHLQASATLFPAGWKLQERIGTTMANLHKPVPGWKKNLGGNVNKYFDHLSHKTAMERTNVFIQTTPHLFQDAPDALDNMQETVLTLDDLKIRRERQTFTRLEHTGAVLFTVRTFMEPLYQLGDDELSALRHQVLGWDEEVRVYKGGDIWGPLLMQYCEERLGAVEVKVDC</sequence>
<accession>A0ABR4BZA5</accession>
<evidence type="ECO:0000313" key="3">
    <source>
        <dbReference type="Proteomes" id="UP001595075"/>
    </source>
</evidence>
<evidence type="ECO:0000256" key="1">
    <source>
        <dbReference type="SAM" id="Phobius"/>
    </source>
</evidence>
<dbReference type="Proteomes" id="UP001595075">
    <property type="component" value="Unassembled WGS sequence"/>
</dbReference>
<dbReference type="Pfam" id="PF11927">
    <property type="entry name" value="HODM_asu-like"/>
    <property type="match status" value="1"/>
</dbReference>
<proteinExistence type="predicted"/>
<keyword evidence="1" id="KW-0472">Membrane</keyword>
<reference evidence="2 3" key="1">
    <citation type="journal article" date="2024" name="Commun. Biol.">
        <title>Comparative genomic analysis of thermophilic fungi reveals convergent evolutionary adaptations and gene losses.</title>
        <authorList>
            <person name="Steindorff A.S."/>
            <person name="Aguilar-Pontes M.V."/>
            <person name="Robinson A.J."/>
            <person name="Andreopoulos B."/>
            <person name="LaButti K."/>
            <person name="Kuo A."/>
            <person name="Mondo S."/>
            <person name="Riley R."/>
            <person name="Otillar R."/>
            <person name="Haridas S."/>
            <person name="Lipzen A."/>
            <person name="Grimwood J."/>
            <person name="Schmutz J."/>
            <person name="Clum A."/>
            <person name="Reid I.D."/>
            <person name="Moisan M.C."/>
            <person name="Butler G."/>
            <person name="Nguyen T.T.M."/>
            <person name="Dewar K."/>
            <person name="Conant G."/>
            <person name="Drula E."/>
            <person name="Henrissat B."/>
            <person name="Hansel C."/>
            <person name="Singer S."/>
            <person name="Hutchinson M.I."/>
            <person name="de Vries R.P."/>
            <person name="Natvig D.O."/>
            <person name="Powell A.J."/>
            <person name="Tsang A."/>
            <person name="Grigoriev I.V."/>
        </authorList>
    </citation>
    <scope>NUCLEOTIDE SEQUENCE [LARGE SCALE GENOMIC DNA]</scope>
    <source>
        <strain evidence="2 3">CBS 494.80</strain>
    </source>
</reference>
<keyword evidence="1" id="KW-1133">Transmembrane helix</keyword>
<evidence type="ECO:0000313" key="2">
    <source>
        <dbReference type="EMBL" id="KAL2062994.1"/>
    </source>
</evidence>
<gene>
    <name evidence="2" type="ORF">VTL71DRAFT_6066</name>
</gene>
<name>A0ABR4BZA5_9HELO</name>
<keyword evidence="3" id="KW-1185">Reference proteome</keyword>
<feature type="transmembrane region" description="Helical" evidence="1">
    <location>
        <begin position="50"/>
        <end position="70"/>
    </location>
</feature>
<dbReference type="InterPro" id="IPR021848">
    <property type="entry name" value="HODM_asu-like"/>
</dbReference>